<feature type="compositionally biased region" description="Acidic residues" evidence="2">
    <location>
        <begin position="382"/>
        <end position="391"/>
    </location>
</feature>
<protein>
    <submittedName>
        <fullName evidence="3">Uncharacterized protein</fullName>
    </submittedName>
</protein>
<proteinExistence type="predicted"/>
<sequence>MTQLLLRYYLPIPNSTLYHKLPPWDNDKDSLSSIVSKLVKAAMRGKDTDDYGDDLDKYVANMLVRSATDKKQLQQQQQRQQEQEGLNNKAFLPSGTVVDRANSNGLKTNKRFLSSIIKSTDDHNQALIRAEEKRANEMTKELLAELDKKASKRERVQTKERRAQEIANEFLAELDRKAIARVKKTGSLNNKNNDKDKFQYGRMRMDEIEGTTRRKPHYNHHRQRSFSRSVSPHSLESRSPSPSRSRSRSHSPSGSYSRFKPTSRSTARSRSPTATTATTTSSKKNHTPATSATTRDHRRDLDSRDYGSSSRSILGSKMDKYFQEGYDPLLDTHSGDDTPVSVVKDKPKKKKSNKDKKKSSKKSSKHDKEKKDKKRHHHSDSDEYDNSEDDERSSSRKRKRKSTSSSSTHKHDKESRS</sequence>
<dbReference type="Proteomes" id="UP001194696">
    <property type="component" value="Unassembled WGS sequence"/>
</dbReference>
<evidence type="ECO:0000313" key="4">
    <source>
        <dbReference type="Proteomes" id="UP001194696"/>
    </source>
</evidence>
<accession>A0ABQ7JW92</accession>
<gene>
    <name evidence="3" type="ORF">BGZ96_009542</name>
</gene>
<keyword evidence="4" id="KW-1185">Reference proteome</keyword>
<evidence type="ECO:0000256" key="1">
    <source>
        <dbReference type="SAM" id="Coils"/>
    </source>
</evidence>
<feature type="non-terminal residue" evidence="3">
    <location>
        <position position="417"/>
    </location>
</feature>
<comment type="caution">
    <text evidence="3">The sequence shown here is derived from an EMBL/GenBank/DDBJ whole genome shotgun (WGS) entry which is preliminary data.</text>
</comment>
<dbReference type="EMBL" id="JAAAIM010000582">
    <property type="protein sequence ID" value="KAG0286343.1"/>
    <property type="molecule type" value="Genomic_DNA"/>
</dbReference>
<feature type="region of interest" description="Disordered" evidence="2">
    <location>
        <begin position="208"/>
        <end position="312"/>
    </location>
</feature>
<organism evidence="3 4">
    <name type="scientific">Linnemannia gamsii</name>
    <dbReference type="NCBI Taxonomy" id="64522"/>
    <lineage>
        <taxon>Eukaryota</taxon>
        <taxon>Fungi</taxon>
        <taxon>Fungi incertae sedis</taxon>
        <taxon>Mucoromycota</taxon>
        <taxon>Mortierellomycotina</taxon>
        <taxon>Mortierellomycetes</taxon>
        <taxon>Mortierellales</taxon>
        <taxon>Mortierellaceae</taxon>
        <taxon>Linnemannia</taxon>
    </lineage>
</organism>
<feature type="compositionally biased region" description="Basic residues" evidence="2">
    <location>
        <begin position="346"/>
        <end position="365"/>
    </location>
</feature>
<feature type="coiled-coil region" evidence="1">
    <location>
        <begin position="128"/>
        <end position="169"/>
    </location>
</feature>
<feature type="compositionally biased region" description="Basic residues" evidence="2">
    <location>
        <begin position="213"/>
        <end position="225"/>
    </location>
</feature>
<reference evidence="3 4" key="1">
    <citation type="journal article" date="2020" name="Fungal Divers.">
        <title>Resolving the Mortierellaceae phylogeny through synthesis of multi-gene phylogenetics and phylogenomics.</title>
        <authorList>
            <person name="Vandepol N."/>
            <person name="Liber J."/>
            <person name="Desiro A."/>
            <person name="Na H."/>
            <person name="Kennedy M."/>
            <person name="Barry K."/>
            <person name="Grigoriev I.V."/>
            <person name="Miller A.N."/>
            <person name="O'Donnell K."/>
            <person name="Stajich J.E."/>
            <person name="Bonito G."/>
        </authorList>
    </citation>
    <scope>NUCLEOTIDE SEQUENCE [LARGE SCALE GENOMIC DNA]</scope>
    <source>
        <strain evidence="3 4">AD045</strain>
    </source>
</reference>
<keyword evidence="1" id="KW-0175">Coiled coil</keyword>
<dbReference type="PANTHER" id="PTHR40132:SF1">
    <property type="entry name" value="PRE-MRNA-SPLICING FACTOR 38B"/>
    <property type="match status" value="1"/>
</dbReference>
<name>A0ABQ7JW92_9FUNG</name>
<dbReference type="PANTHER" id="PTHR40132">
    <property type="entry name" value="PRE-MRNA-SPLICING FACTOR 38B"/>
    <property type="match status" value="1"/>
</dbReference>
<evidence type="ECO:0000256" key="2">
    <source>
        <dbReference type="SAM" id="MobiDB-lite"/>
    </source>
</evidence>
<feature type="region of interest" description="Disordered" evidence="2">
    <location>
        <begin position="327"/>
        <end position="417"/>
    </location>
</feature>
<feature type="compositionally biased region" description="Basic and acidic residues" evidence="2">
    <location>
        <begin position="294"/>
        <end position="305"/>
    </location>
</feature>
<feature type="compositionally biased region" description="Low complexity" evidence="2">
    <location>
        <begin position="227"/>
        <end position="282"/>
    </location>
</feature>
<evidence type="ECO:0000313" key="3">
    <source>
        <dbReference type="EMBL" id="KAG0286343.1"/>
    </source>
</evidence>